<accession>A0A2N6JXN5</accession>
<sequence length="90" mass="9937">MAAKVEIYTWSTCPFCIRAKSLLKKKGVDFTEYNIDGDEAARNKMAQRANGRRSLPQIFIDNVHVGGCDDIYALDARGQLDNLLASGNSV</sequence>
<dbReference type="SUPFAM" id="SSF52833">
    <property type="entry name" value="Thioredoxin-like"/>
    <property type="match status" value="1"/>
</dbReference>
<dbReference type="RefSeq" id="WP_016865137.1">
    <property type="nucleotide sequence ID" value="NZ_CAWNVR010000658.1"/>
</dbReference>
<dbReference type="InterPro" id="IPR014025">
    <property type="entry name" value="Glutaredoxin_subgr"/>
</dbReference>
<dbReference type="InterPro" id="IPR002109">
    <property type="entry name" value="Glutaredoxin"/>
</dbReference>
<dbReference type="Gene3D" id="3.40.30.10">
    <property type="entry name" value="Glutaredoxin"/>
    <property type="match status" value="1"/>
</dbReference>
<evidence type="ECO:0000256" key="1">
    <source>
        <dbReference type="ARBA" id="ARBA00002549"/>
    </source>
</evidence>
<keyword evidence="7" id="KW-0963">Cytoplasm</keyword>
<keyword evidence="4 7" id="KW-0249">Electron transport</keyword>
<proteinExistence type="inferred from homology"/>
<dbReference type="PROSITE" id="PS51354">
    <property type="entry name" value="GLUTAREDOXIN_2"/>
    <property type="match status" value="1"/>
</dbReference>
<dbReference type="PROSITE" id="PS00195">
    <property type="entry name" value="GLUTAREDOXIN_1"/>
    <property type="match status" value="1"/>
</dbReference>
<dbReference type="Proteomes" id="UP000235036">
    <property type="component" value="Unassembled WGS sequence"/>
</dbReference>
<keyword evidence="6 7" id="KW-0676">Redox-active center</keyword>
<dbReference type="GO" id="GO:0045454">
    <property type="term" value="P:cell redox homeostasis"/>
    <property type="evidence" value="ECO:0007669"/>
    <property type="project" value="InterPro"/>
</dbReference>
<evidence type="ECO:0000256" key="6">
    <source>
        <dbReference type="ARBA" id="ARBA00023284"/>
    </source>
</evidence>
<dbReference type="CDD" id="cd03418">
    <property type="entry name" value="GRX_GRXb_1_3_like"/>
    <property type="match status" value="1"/>
</dbReference>
<evidence type="ECO:0000256" key="7">
    <source>
        <dbReference type="RuleBase" id="RU364065"/>
    </source>
</evidence>
<name>A0A2N6JXN5_FISMU</name>
<evidence type="ECO:0000256" key="5">
    <source>
        <dbReference type="ARBA" id="ARBA00023157"/>
    </source>
</evidence>
<evidence type="ECO:0000259" key="8">
    <source>
        <dbReference type="Pfam" id="PF00462"/>
    </source>
</evidence>
<keyword evidence="10" id="KW-1185">Reference proteome</keyword>
<comment type="similarity">
    <text evidence="2 7">Belongs to the glutaredoxin family.</text>
</comment>
<evidence type="ECO:0000313" key="9">
    <source>
        <dbReference type="EMBL" id="PLZ85270.1"/>
    </source>
</evidence>
<keyword evidence="5" id="KW-1015">Disulfide bond</keyword>
<dbReference type="NCBIfam" id="TIGR02181">
    <property type="entry name" value="GRX_bact"/>
    <property type="match status" value="1"/>
</dbReference>
<evidence type="ECO:0000313" key="10">
    <source>
        <dbReference type="Proteomes" id="UP000235036"/>
    </source>
</evidence>
<comment type="caution">
    <text evidence="9">The sequence shown here is derived from an EMBL/GenBank/DDBJ whole genome shotgun (WGS) entry which is preliminary data.</text>
</comment>
<comment type="function">
    <text evidence="1 7">Has a glutathione-disulfide oxidoreductase activity in the presence of NADPH and glutathione reductase. Reduces low molecular weight disulfides and proteins.</text>
</comment>
<organism evidence="9 10">
    <name type="scientific">Fischerella muscicola CCMEE 5323</name>
    <dbReference type="NCBI Taxonomy" id="2019572"/>
    <lineage>
        <taxon>Bacteria</taxon>
        <taxon>Bacillati</taxon>
        <taxon>Cyanobacteriota</taxon>
        <taxon>Cyanophyceae</taxon>
        <taxon>Nostocales</taxon>
        <taxon>Hapalosiphonaceae</taxon>
        <taxon>Fischerella</taxon>
    </lineage>
</organism>
<dbReference type="FunFam" id="3.40.30.10:FF:000018">
    <property type="entry name" value="Glutaredoxin"/>
    <property type="match status" value="1"/>
</dbReference>
<dbReference type="InterPro" id="IPR011900">
    <property type="entry name" value="GRX_bact"/>
</dbReference>
<dbReference type="InterPro" id="IPR011767">
    <property type="entry name" value="GLR_AS"/>
</dbReference>
<dbReference type="PANTHER" id="PTHR45694:SF18">
    <property type="entry name" value="GLUTAREDOXIN-1-RELATED"/>
    <property type="match status" value="1"/>
</dbReference>
<dbReference type="AlphaFoldDB" id="A0A2N6JXN5"/>
<keyword evidence="3 7" id="KW-0813">Transport</keyword>
<gene>
    <name evidence="9" type="primary">grxC</name>
    <name evidence="9" type="ORF">CEN44_22620</name>
</gene>
<dbReference type="GO" id="GO:0034599">
    <property type="term" value="P:cellular response to oxidative stress"/>
    <property type="evidence" value="ECO:0007669"/>
    <property type="project" value="TreeGrafter"/>
</dbReference>
<dbReference type="InterPro" id="IPR036249">
    <property type="entry name" value="Thioredoxin-like_sf"/>
</dbReference>
<dbReference type="GO" id="GO:0015038">
    <property type="term" value="F:glutathione disulfide oxidoreductase activity"/>
    <property type="evidence" value="ECO:0007669"/>
    <property type="project" value="UniProtKB-UniRule"/>
</dbReference>
<evidence type="ECO:0000256" key="2">
    <source>
        <dbReference type="ARBA" id="ARBA00007787"/>
    </source>
</evidence>
<dbReference type="PANTHER" id="PTHR45694">
    <property type="entry name" value="GLUTAREDOXIN 2"/>
    <property type="match status" value="1"/>
</dbReference>
<feature type="domain" description="Glutaredoxin" evidence="8">
    <location>
        <begin position="5"/>
        <end position="65"/>
    </location>
</feature>
<evidence type="ECO:0000256" key="3">
    <source>
        <dbReference type="ARBA" id="ARBA00022448"/>
    </source>
</evidence>
<reference evidence="9 10" key="1">
    <citation type="submission" date="2017-08" db="EMBL/GenBank/DDBJ databases">
        <title>Genomes of Fischerella (Mastigocladus) sp. strains.</title>
        <authorList>
            <person name="Miller S.R."/>
        </authorList>
    </citation>
    <scope>NUCLEOTIDE SEQUENCE [LARGE SCALE GENOMIC DNA]</scope>
    <source>
        <strain evidence="9 10">CCMEE 5323</strain>
    </source>
</reference>
<evidence type="ECO:0000256" key="4">
    <source>
        <dbReference type="ARBA" id="ARBA00022982"/>
    </source>
</evidence>
<dbReference type="EMBL" id="NRQW01000530">
    <property type="protein sequence ID" value="PLZ85270.1"/>
    <property type="molecule type" value="Genomic_DNA"/>
</dbReference>
<dbReference type="PRINTS" id="PR00160">
    <property type="entry name" value="GLUTAREDOXIN"/>
</dbReference>
<dbReference type="Pfam" id="PF00462">
    <property type="entry name" value="Glutaredoxin"/>
    <property type="match status" value="1"/>
</dbReference>
<dbReference type="GO" id="GO:0005737">
    <property type="term" value="C:cytoplasm"/>
    <property type="evidence" value="ECO:0007669"/>
    <property type="project" value="TreeGrafter"/>
</dbReference>
<protein>
    <recommendedName>
        <fullName evidence="7">Glutaredoxin</fullName>
    </recommendedName>
</protein>